<dbReference type="Gene3D" id="3.80.10.10">
    <property type="entry name" value="Ribonuclease Inhibitor"/>
    <property type="match status" value="2"/>
</dbReference>
<dbReference type="OrthoDB" id="1060944at2759"/>
<dbReference type="InterPro" id="IPR032675">
    <property type="entry name" value="LRR_dom_sf"/>
</dbReference>
<dbReference type="SUPFAM" id="SSF52058">
    <property type="entry name" value="L domain-like"/>
    <property type="match status" value="1"/>
</dbReference>
<organism evidence="1 2">
    <name type="scientific">Blastocystis sp. subtype 1 (strain ATCC 50177 / NandII)</name>
    <dbReference type="NCBI Taxonomy" id="478820"/>
    <lineage>
        <taxon>Eukaryota</taxon>
        <taxon>Sar</taxon>
        <taxon>Stramenopiles</taxon>
        <taxon>Bigyra</taxon>
        <taxon>Opalozoa</taxon>
        <taxon>Opalinata</taxon>
        <taxon>Blastocystidae</taxon>
        <taxon>Blastocystis</taxon>
    </lineage>
</organism>
<dbReference type="EMBL" id="LXWW01000043">
    <property type="protein sequence ID" value="OAO17184.1"/>
    <property type="molecule type" value="Genomic_DNA"/>
</dbReference>
<name>A0A196SMT3_BLAHN</name>
<feature type="non-terminal residue" evidence="1">
    <location>
        <position position="571"/>
    </location>
</feature>
<dbReference type="PANTHER" id="PTHR45661:SF3">
    <property type="entry name" value="IG-LIKE DOMAIN-CONTAINING PROTEIN"/>
    <property type="match status" value="1"/>
</dbReference>
<comment type="caution">
    <text evidence="1">The sequence shown here is derived from an EMBL/GenBank/DDBJ whole genome shotgun (WGS) entry which is preliminary data.</text>
</comment>
<dbReference type="Proteomes" id="UP000078348">
    <property type="component" value="Unassembled WGS sequence"/>
</dbReference>
<evidence type="ECO:0000313" key="1">
    <source>
        <dbReference type="EMBL" id="OAO17184.1"/>
    </source>
</evidence>
<dbReference type="AlphaFoldDB" id="A0A196SMT3"/>
<accession>A0A196SMT3</accession>
<protein>
    <submittedName>
        <fullName evidence="1">Uncharacterized protein</fullName>
    </submittedName>
</protein>
<evidence type="ECO:0000313" key="2">
    <source>
        <dbReference type="Proteomes" id="UP000078348"/>
    </source>
</evidence>
<keyword evidence="2" id="KW-1185">Reference proteome</keyword>
<feature type="non-terminal residue" evidence="1">
    <location>
        <position position="1"/>
    </location>
</feature>
<gene>
    <name evidence="1" type="ORF">AV274_1071</name>
</gene>
<reference evidence="1 2" key="1">
    <citation type="submission" date="2016-05" db="EMBL/GenBank/DDBJ databases">
        <title>Nuclear genome of Blastocystis sp. subtype 1 NandII.</title>
        <authorList>
            <person name="Gentekaki E."/>
            <person name="Curtis B."/>
            <person name="Stairs C."/>
            <person name="Eme L."/>
            <person name="Herman E."/>
            <person name="Klimes V."/>
            <person name="Arias M.C."/>
            <person name="Elias M."/>
            <person name="Hilliou F."/>
            <person name="Klute M."/>
            <person name="Malik S.-B."/>
            <person name="Pightling A."/>
            <person name="Rachubinski R."/>
            <person name="Salas D."/>
            <person name="Schlacht A."/>
            <person name="Suga H."/>
            <person name="Archibald J."/>
            <person name="Ball S.G."/>
            <person name="Clark G."/>
            <person name="Dacks J."/>
            <person name="Van Der Giezen M."/>
            <person name="Tsaousis A."/>
            <person name="Roger A."/>
        </authorList>
    </citation>
    <scope>NUCLEOTIDE SEQUENCE [LARGE SCALE GENOMIC DNA]</scope>
    <source>
        <strain evidence="2">ATCC 50177 / NandII</strain>
    </source>
</reference>
<proteinExistence type="predicted"/>
<dbReference type="PANTHER" id="PTHR45661">
    <property type="entry name" value="SURFACE ANTIGEN"/>
    <property type="match status" value="1"/>
</dbReference>
<sequence>KDSVARLKENDLSEVLRELAKKVGSVTGEEMSDEATKLNICEMTVINGVRMNGNDSEETSGSEMEPRVVCENVFEMNSSDDFYEDFVSSDGIVVKDGVGNEDVVTNWDMSVYKGLKALIIGDGCFAYMEGLKLEGMEALEKVKIGVECFCWSEGKLEVMYCQKLRRVVIGSGSCVNWSEFVMMNCEVETVEIGDYCFVNCNRTVFEDLNRLQSLTIGVGSMNGSGSTVVMKNLNALEVLCIKGNALQNTREAVLERIPNLTELSIGSAFGVVEKAAIHDVSLLEEVSRDEVIVRNTRELQNGFRFTKRIVFSSSCFPSFIRSIDMGVFPALKELVVGKGCLKYVNGLKLIGREYLERVEIGDDCFSKAEGKLEVRDCLKLKSVTIGWNCCALWKEFLLLNCGVESVEIGSGCFSAAEGRLFILDCLQLKSINTGDGCFVNWVEFALSSCGVESVEIGDGCFVNCERTAFVQLNELTSLKIGREVFQGMEGKKNELYMMNLNELTVMLAGIKALKNVQLVQLTTIPKLVKLTLRGAFLGAKEGLVKNASKFEEVKELKGITDIDISPLSIAR</sequence>
<dbReference type="InterPro" id="IPR053139">
    <property type="entry name" value="Surface_bspA-like"/>
</dbReference>